<protein>
    <submittedName>
        <fullName evidence="2">PEP-CTERM sorting domain-containing protein</fullName>
    </submittedName>
</protein>
<dbReference type="Proteomes" id="UP000248798">
    <property type="component" value="Unassembled WGS sequence"/>
</dbReference>
<name>A0A328FF56_9BACT</name>
<accession>A0A328FF56</accession>
<evidence type="ECO:0000259" key="1">
    <source>
        <dbReference type="Pfam" id="PF07589"/>
    </source>
</evidence>
<dbReference type="Proteomes" id="UP000293902">
    <property type="component" value="Chromosome"/>
</dbReference>
<dbReference type="EMBL" id="CP036313">
    <property type="protein sequence ID" value="QBH15483.1"/>
    <property type="molecule type" value="Genomic_DNA"/>
</dbReference>
<dbReference type="InterPro" id="IPR013424">
    <property type="entry name" value="Ice-binding_C"/>
</dbReference>
<sequence length="203" mass="21658">MDVSISGNVLTVKLDNTSPISTSTSNDNIPALVAFGWDLGNDPLPTMVSWSLKAFDENFDEIYIDDQDGSTGEWEIDPDGKLEGTSLDFIPNNDGASSNVAAALYNPAAELILDSDGQTPHYFTQAVLTMEFDDTPLFSYEQNVSPYVRMQRVGNGTAGSLKLYGVLDEGGGGGGGDPVPEPATFILFGIGLLGLAKISRRKK</sequence>
<evidence type="ECO:0000313" key="5">
    <source>
        <dbReference type="Proteomes" id="UP000293902"/>
    </source>
</evidence>
<gene>
    <name evidence="3" type="ORF">DO021_05765</name>
    <name evidence="2" type="ORF">EYB58_01395</name>
</gene>
<evidence type="ECO:0000313" key="4">
    <source>
        <dbReference type="Proteomes" id="UP000248798"/>
    </source>
</evidence>
<dbReference type="Pfam" id="PF07589">
    <property type="entry name" value="PEP-CTERM"/>
    <property type="match status" value="1"/>
</dbReference>
<evidence type="ECO:0000313" key="3">
    <source>
        <dbReference type="EMBL" id="RAM02969.1"/>
    </source>
</evidence>
<evidence type="ECO:0000313" key="2">
    <source>
        <dbReference type="EMBL" id="QBH15483.1"/>
    </source>
</evidence>
<dbReference type="EMBL" id="QLNI01000009">
    <property type="protein sequence ID" value="RAM02969.1"/>
    <property type="molecule type" value="Genomic_DNA"/>
</dbReference>
<organism evidence="3 4">
    <name type="scientific">Desulfobacter hydrogenophilus</name>
    <dbReference type="NCBI Taxonomy" id="2291"/>
    <lineage>
        <taxon>Bacteria</taxon>
        <taxon>Pseudomonadati</taxon>
        <taxon>Thermodesulfobacteriota</taxon>
        <taxon>Desulfobacteria</taxon>
        <taxon>Desulfobacterales</taxon>
        <taxon>Desulfobacteraceae</taxon>
        <taxon>Desulfobacter</taxon>
    </lineage>
</organism>
<dbReference type="NCBIfam" id="TIGR02595">
    <property type="entry name" value="PEP_CTERM"/>
    <property type="match status" value="1"/>
</dbReference>
<keyword evidence="5" id="KW-1185">Reference proteome</keyword>
<feature type="domain" description="Ice-binding protein C-terminal" evidence="1">
    <location>
        <begin position="178"/>
        <end position="201"/>
    </location>
</feature>
<dbReference type="OrthoDB" id="9929385at2"/>
<reference evidence="3 4" key="1">
    <citation type="submission" date="2018-06" db="EMBL/GenBank/DDBJ databases">
        <title>Complete Genome Sequence of Desulfobacter hydrogenophilus (DSM3380).</title>
        <authorList>
            <person name="Marietou A."/>
            <person name="Schreiber L."/>
            <person name="Marshall I."/>
            <person name="Jorgensen B."/>
        </authorList>
    </citation>
    <scope>NUCLEOTIDE SEQUENCE [LARGE SCALE GENOMIC DNA]</scope>
    <source>
        <strain evidence="3 4">DSM 3380</strain>
    </source>
</reference>
<proteinExistence type="predicted"/>
<dbReference type="AlphaFoldDB" id="A0A328FF56"/>
<reference evidence="2 5" key="2">
    <citation type="submission" date="2019-02" db="EMBL/GenBank/DDBJ databases">
        <title>Complete genome sequence of Desulfobacter hydrogenophilus AcRS1.</title>
        <authorList>
            <person name="Marietou A."/>
            <person name="Lund M.B."/>
            <person name="Marshall I.P.G."/>
            <person name="Schreiber L."/>
            <person name="Jorgensen B."/>
        </authorList>
    </citation>
    <scope>NUCLEOTIDE SEQUENCE [LARGE SCALE GENOMIC DNA]</scope>
    <source>
        <strain evidence="2 5">AcRS1</strain>
    </source>
</reference>